<organism evidence="7 8">
    <name type="scientific">Craterilacuibacter sinensis</name>
    <dbReference type="NCBI Taxonomy" id="2686017"/>
    <lineage>
        <taxon>Bacteria</taxon>
        <taxon>Pseudomonadati</taxon>
        <taxon>Pseudomonadota</taxon>
        <taxon>Betaproteobacteria</taxon>
        <taxon>Neisseriales</taxon>
        <taxon>Neisseriaceae</taxon>
        <taxon>Craterilacuibacter</taxon>
    </lineage>
</organism>
<dbReference type="RefSeq" id="WP_124735154.1">
    <property type="nucleotide sequence ID" value="NZ_WSSB01000010.1"/>
</dbReference>
<dbReference type="FunFam" id="3.40.30.10:FF:000010">
    <property type="entry name" value="Glutathione peroxidase"/>
    <property type="match status" value="1"/>
</dbReference>
<keyword evidence="2 5" id="KW-0575">Peroxidase</keyword>
<dbReference type="EMBL" id="WSSB01000010">
    <property type="protein sequence ID" value="MXR37560.1"/>
    <property type="molecule type" value="Genomic_DNA"/>
</dbReference>
<dbReference type="PANTHER" id="PTHR11592:SF78">
    <property type="entry name" value="GLUTATHIONE PEROXIDASE"/>
    <property type="match status" value="1"/>
</dbReference>
<keyword evidence="3 5" id="KW-0560">Oxidoreductase</keyword>
<dbReference type="PIRSF" id="PIRSF000303">
    <property type="entry name" value="Glutathion_perox"/>
    <property type="match status" value="1"/>
</dbReference>
<accession>A0A845BQ83</accession>
<protein>
    <recommendedName>
        <fullName evidence="5">Glutathione peroxidase</fullName>
    </recommendedName>
</protein>
<keyword evidence="8" id="KW-1185">Reference proteome</keyword>
<dbReference type="InterPro" id="IPR036249">
    <property type="entry name" value="Thioredoxin-like_sf"/>
</dbReference>
<gene>
    <name evidence="7" type="ORF">GQF02_11285</name>
</gene>
<dbReference type="GO" id="GO:0004601">
    <property type="term" value="F:peroxidase activity"/>
    <property type="evidence" value="ECO:0007669"/>
    <property type="project" value="UniProtKB-KW"/>
</dbReference>
<dbReference type="PROSITE" id="PS00460">
    <property type="entry name" value="GLUTATHIONE_PEROXID_1"/>
    <property type="match status" value="1"/>
</dbReference>
<reference evidence="7 8" key="1">
    <citation type="submission" date="2019-12" db="EMBL/GenBank/DDBJ databases">
        <title>Neisseriaceae gen. nov. sp. Genome sequencing and assembly.</title>
        <authorList>
            <person name="Liu Z."/>
            <person name="Li A."/>
        </authorList>
    </citation>
    <scope>NUCLEOTIDE SEQUENCE [LARGE SCALE GENOMIC DNA]</scope>
    <source>
        <strain evidence="7 8">B2N2-7</strain>
    </source>
</reference>
<dbReference type="InterPro" id="IPR029760">
    <property type="entry name" value="GPX_CS"/>
</dbReference>
<dbReference type="Gene3D" id="3.40.30.10">
    <property type="entry name" value="Glutaredoxin"/>
    <property type="match status" value="1"/>
</dbReference>
<dbReference type="AlphaFoldDB" id="A0A845BQ83"/>
<dbReference type="CDD" id="cd00340">
    <property type="entry name" value="GSH_Peroxidase"/>
    <property type="match status" value="1"/>
</dbReference>
<dbReference type="PROSITE" id="PS51355">
    <property type="entry name" value="GLUTATHIONE_PEROXID_3"/>
    <property type="match status" value="1"/>
</dbReference>
<feature type="domain" description="Thioredoxin" evidence="6">
    <location>
        <begin position="1"/>
        <end position="158"/>
    </location>
</feature>
<dbReference type="Pfam" id="PF00255">
    <property type="entry name" value="GSHPx"/>
    <property type="match status" value="1"/>
</dbReference>
<evidence type="ECO:0000256" key="2">
    <source>
        <dbReference type="ARBA" id="ARBA00022559"/>
    </source>
</evidence>
<sequence>MHSLKDFSARLIDGRELCLSDLAGKVVLVVNTASECGYTRQYEGLEELYRHFAEQGLVVLGFPCNQFGAQEPDAEAVIAAFCQSRYGVSFPLFAKIDVNGPDAHPLWRWLTQADTSHPHPVKWNFTKFLLDRQGRVVMRFEPAVAPHELLPDIEALLAARPLSAS</sequence>
<proteinExistence type="inferred from homology"/>
<dbReference type="InterPro" id="IPR029759">
    <property type="entry name" value="GPX_AS"/>
</dbReference>
<dbReference type="PRINTS" id="PR01011">
    <property type="entry name" value="GLUTPROXDASE"/>
</dbReference>
<evidence type="ECO:0000256" key="3">
    <source>
        <dbReference type="ARBA" id="ARBA00023002"/>
    </source>
</evidence>
<evidence type="ECO:0000259" key="6">
    <source>
        <dbReference type="PROSITE" id="PS51352"/>
    </source>
</evidence>
<comment type="similarity">
    <text evidence="1 5">Belongs to the glutathione peroxidase family.</text>
</comment>
<evidence type="ECO:0000313" key="8">
    <source>
        <dbReference type="Proteomes" id="UP000467214"/>
    </source>
</evidence>
<dbReference type="PANTHER" id="PTHR11592">
    <property type="entry name" value="GLUTATHIONE PEROXIDASE"/>
    <property type="match status" value="1"/>
</dbReference>
<dbReference type="Proteomes" id="UP000467214">
    <property type="component" value="Unassembled WGS sequence"/>
</dbReference>
<name>A0A845BQ83_9NEIS</name>
<comment type="caution">
    <text evidence="7">The sequence shown here is derived from an EMBL/GenBank/DDBJ whole genome shotgun (WGS) entry which is preliminary data.</text>
</comment>
<dbReference type="InterPro" id="IPR013766">
    <property type="entry name" value="Thioredoxin_domain"/>
</dbReference>
<evidence type="ECO:0000256" key="4">
    <source>
        <dbReference type="PIRSR" id="PIRSR000303-1"/>
    </source>
</evidence>
<dbReference type="PROSITE" id="PS00763">
    <property type="entry name" value="GLUTATHIONE_PEROXID_2"/>
    <property type="match status" value="1"/>
</dbReference>
<evidence type="ECO:0000313" key="7">
    <source>
        <dbReference type="EMBL" id="MXR37560.1"/>
    </source>
</evidence>
<evidence type="ECO:0000256" key="5">
    <source>
        <dbReference type="RuleBase" id="RU000499"/>
    </source>
</evidence>
<dbReference type="PROSITE" id="PS51352">
    <property type="entry name" value="THIOREDOXIN_2"/>
    <property type="match status" value="1"/>
</dbReference>
<feature type="active site" evidence="4">
    <location>
        <position position="36"/>
    </location>
</feature>
<dbReference type="GO" id="GO:0034599">
    <property type="term" value="P:cellular response to oxidative stress"/>
    <property type="evidence" value="ECO:0007669"/>
    <property type="project" value="TreeGrafter"/>
</dbReference>
<evidence type="ECO:0000256" key="1">
    <source>
        <dbReference type="ARBA" id="ARBA00006926"/>
    </source>
</evidence>
<dbReference type="SUPFAM" id="SSF52833">
    <property type="entry name" value="Thioredoxin-like"/>
    <property type="match status" value="1"/>
</dbReference>
<dbReference type="InterPro" id="IPR000889">
    <property type="entry name" value="Glutathione_peroxidase"/>
</dbReference>